<accession>A0A0M8JQJ2</accession>
<dbReference type="EMBL" id="LGCM01000039">
    <property type="protein sequence ID" value="KPL80767.1"/>
    <property type="molecule type" value="Genomic_DNA"/>
</dbReference>
<dbReference type="InterPro" id="IPR054492">
    <property type="entry name" value="WbmS-like"/>
</dbReference>
<protein>
    <submittedName>
        <fullName evidence="1">Uncharacterized protein</fullName>
    </submittedName>
</protein>
<reference evidence="1" key="1">
    <citation type="journal article" date="2015" name="Genome Announc.">
        <title>Draft Genome Sequences of Anaerolinea thermolimosa IMO-1, Bellilinea caldifistulae GOMI-1, Leptolinea tardivitalis YMTK-2, Levilinea saccharolytica KIBI-1, Longilinea arvoryzae KOME-1, Previously Described as Members of the Class Anaerolineae (Chloroflexi).</title>
        <authorList>
            <person name="Matsuura N."/>
            <person name="Tourlousse M.D."/>
            <person name="Ohashi A."/>
            <person name="Hugenholtz P."/>
            <person name="Sekiguchi Y."/>
        </authorList>
    </citation>
    <scope>NUCLEOTIDE SEQUENCE</scope>
    <source>
        <strain evidence="1">KIBI-1</strain>
    </source>
</reference>
<evidence type="ECO:0000313" key="3">
    <source>
        <dbReference type="Proteomes" id="UP000050501"/>
    </source>
</evidence>
<dbReference type="OrthoDB" id="9805877at2"/>
<dbReference type="EMBL" id="DF967975">
    <property type="protein sequence ID" value="GAP19589.1"/>
    <property type="molecule type" value="Genomic_DNA"/>
</dbReference>
<dbReference type="RefSeq" id="WP_062419858.1">
    <property type="nucleotide sequence ID" value="NZ_BBXZ01000183.1"/>
</dbReference>
<reference evidence="2 3" key="2">
    <citation type="submission" date="2015-07" db="EMBL/GenBank/DDBJ databases">
        <title>Genome sequence of Levilinea saccharolytica DSM 16555.</title>
        <authorList>
            <person name="Hemp J."/>
            <person name="Ward L.M."/>
            <person name="Pace L.A."/>
            <person name="Fischer W.W."/>
        </authorList>
    </citation>
    <scope>NUCLEOTIDE SEQUENCE [LARGE SCALE GENOMIC DNA]</scope>
    <source>
        <strain evidence="2 3">KIBI-1</strain>
    </source>
</reference>
<dbReference type="Proteomes" id="UP000050501">
    <property type="component" value="Unassembled WGS sequence"/>
</dbReference>
<dbReference type="Pfam" id="PF22537">
    <property type="entry name" value="WbmS-like"/>
    <property type="match status" value="1"/>
</dbReference>
<keyword evidence="3" id="KW-1185">Reference proteome</keyword>
<sequence>MEAVAITLDIDWAPDFVIDHVAGLLAAAQVPATWFVTHASPAVDRLRQRPDLFELGVHPNLMAGSTHGDTPDAVLAHMCALVPEAVSLRTHALVQSTPLFARVVQQTPWVNDVSLFLPYVPHLRPAAFRVGGGVLCRLPCFWSDAQEMSQPQPDWRVADGWLEMPGLKVFAFHPIHIALNSGNVGAYEALKRQVPRLDQAQVQDVDRLAQHAPGTRTAFLDLLERLAGDARVGTIREHGERWREEFSA</sequence>
<dbReference type="Gene3D" id="3.20.20.370">
    <property type="entry name" value="Glycoside hydrolase/deacetylase"/>
    <property type="match status" value="1"/>
</dbReference>
<dbReference type="AlphaFoldDB" id="A0A0M8JQJ2"/>
<name>A0A0M8JQJ2_9CHLR</name>
<organism evidence="1">
    <name type="scientific">Levilinea saccharolytica</name>
    <dbReference type="NCBI Taxonomy" id="229921"/>
    <lineage>
        <taxon>Bacteria</taxon>
        <taxon>Bacillati</taxon>
        <taxon>Chloroflexota</taxon>
        <taxon>Anaerolineae</taxon>
        <taxon>Anaerolineales</taxon>
        <taxon>Anaerolineaceae</taxon>
        <taxon>Levilinea</taxon>
    </lineage>
</organism>
<dbReference type="STRING" id="229921.ADN01_11645"/>
<evidence type="ECO:0000313" key="2">
    <source>
        <dbReference type="EMBL" id="KPL80767.1"/>
    </source>
</evidence>
<gene>
    <name evidence="2" type="ORF">ADN01_11645</name>
    <name evidence="1" type="ORF">LSAC_03499</name>
</gene>
<proteinExistence type="predicted"/>
<evidence type="ECO:0000313" key="1">
    <source>
        <dbReference type="EMBL" id="GAP19589.1"/>
    </source>
</evidence>